<evidence type="ECO:0000313" key="2">
    <source>
        <dbReference type="Proteomes" id="UP000186720"/>
    </source>
</evidence>
<dbReference type="STRING" id="1302689.RG47T_1480"/>
<protein>
    <submittedName>
        <fullName evidence="1">Uncharacterized protein</fullName>
    </submittedName>
</protein>
<comment type="caution">
    <text evidence="1">The sequence shown here is derived from an EMBL/GenBank/DDBJ whole genome shotgun (WGS) entry which is preliminary data.</text>
</comment>
<dbReference type="OrthoDB" id="9936852at2"/>
<proteinExistence type="predicted"/>
<dbReference type="RefSeq" id="WP_074488780.1">
    <property type="nucleotide sequence ID" value="NZ_FPAM01000002.1"/>
</dbReference>
<dbReference type="Proteomes" id="UP000186720">
    <property type="component" value="Unassembled WGS sequence"/>
</dbReference>
<keyword evidence="2" id="KW-1185">Reference proteome</keyword>
<sequence>MKEKTNYTTVAKIAHAGINSKGYNERTGVVRFQRLRPALTIDPATRFWWLSGENGLMCIITCTADSNRATKQTVDNFKYYTTWNLSVSYNKELFKWWNLTANGDAF</sequence>
<dbReference type="EMBL" id="MPPL01000001">
    <property type="protein sequence ID" value="OKS86033.1"/>
    <property type="molecule type" value="Genomic_DNA"/>
</dbReference>
<name>A0A1Q5ZWB5_9SPHI</name>
<gene>
    <name evidence="1" type="ORF">RG47T_1480</name>
</gene>
<reference evidence="1 2" key="1">
    <citation type="submission" date="2016-11" db="EMBL/GenBank/DDBJ databases">
        <title>Whole Genome Sequencing of Mucilaginibacter polytrichastri RG4-7(T) isolated from the moss sample.</title>
        <authorList>
            <person name="Li Y."/>
        </authorList>
    </citation>
    <scope>NUCLEOTIDE SEQUENCE [LARGE SCALE GENOMIC DNA]</scope>
    <source>
        <strain evidence="1 2">RG4-7</strain>
    </source>
</reference>
<organism evidence="1 2">
    <name type="scientific">Mucilaginibacter polytrichastri</name>
    <dbReference type="NCBI Taxonomy" id="1302689"/>
    <lineage>
        <taxon>Bacteria</taxon>
        <taxon>Pseudomonadati</taxon>
        <taxon>Bacteroidota</taxon>
        <taxon>Sphingobacteriia</taxon>
        <taxon>Sphingobacteriales</taxon>
        <taxon>Sphingobacteriaceae</taxon>
        <taxon>Mucilaginibacter</taxon>
    </lineage>
</organism>
<evidence type="ECO:0000313" key="1">
    <source>
        <dbReference type="EMBL" id="OKS86033.1"/>
    </source>
</evidence>
<dbReference type="AlphaFoldDB" id="A0A1Q5ZWB5"/>
<accession>A0A1Q5ZWB5</accession>